<dbReference type="SUPFAM" id="SSF51998">
    <property type="entry name" value="PFL-like glycyl radical enzymes"/>
    <property type="match status" value="1"/>
</dbReference>
<dbReference type="NCBIfam" id="TIGR02506">
    <property type="entry name" value="NrdE_NrdA"/>
    <property type="match status" value="1"/>
</dbReference>
<dbReference type="Pfam" id="PF00317">
    <property type="entry name" value="Ribonuc_red_lgN"/>
    <property type="match status" value="1"/>
</dbReference>
<comment type="catalytic activity">
    <reaction evidence="9 11">
        <text>a 2'-deoxyribonucleoside 5'-diphosphate + [thioredoxin]-disulfide + H2O = a ribonucleoside 5'-diphosphate + [thioredoxin]-dithiol</text>
        <dbReference type="Rhea" id="RHEA:23252"/>
        <dbReference type="Rhea" id="RHEA-COMP:10698"/>
        <dbReference type="Rhea" id="RHEA-COMP:10700"/>
        <dbReference type="ChEBI" id="CHEBI:15377"/>
        <dbReference type="ChEBI" id="CHEBI:29950"/>
        <dbReference type="ChEBI" id="CHEBI:50058"/>
        <dbReference type="ChEBI" id="CHEBI:57930"/>
        <dbReference type="ChEBI" id="CHEBI:73316"/>
        <dbReference type="EC" id="1.17.4.1"/>
    </reaction>
</comment>
<evidence type="ECO:0000256" key="3">
    <source>
        <dbReference type="ARBA" id="ARBA00022533"/>
    </source>
</evidence>
<evidence type="ECO:0000313" key="13">
    <source>
        <dbReference type="EMBL" id="SUO95303.1"/>
    </source>
</evidence>
<dbReference type="GO" id="GO:0004748">
    <property type="term" value="F:ribonucleoside-diphosphate reductase activity, thioredoxin disulfide as acceptor"/>
    <property type="evidence" value="ECO:0007669"/>
    <property type="project" value="UniProtKB-EC"/>
</dbReference>
<name>A0A380MTQ2_9GAMM</name>
<protein>
    <recommendedName>
        <fullName evidence="2 11">Ribonucleoside-diphosphate reductase</fullName>
        <ecNumber evidence="2 11">1.17.4.1</ecNumber>
    </recommendedName>
</protein>
<dbReference type="NCBIfam" id="NF006578">
    <property type="entry name" value="PRK09103.1"/>
    <property type="match status" value="1"/>
</dbReference>
<dbReference type="InterPro" id="IPR005144">
    <property type="entry name" value="ATP-cone_dom"/>
</dbReference>
<comment type="similarity">
    <text evidence="1 11">Belongs to the ribonucleoside diphosphate reductase large chain family.</text>
</comment>
<dbReference type="Proteomes" id="UP000254601">
    <property type="component" value="Unassembled WGS sequence"/>
</dbReference>
<organism evidence="13 14">
    <name type="scientific">Suttonella ornithocola</name>
    <dbReference type="NCBI Taxonomy" id="279832"/>
    <lineage>
        <taxon>Bacteria</taxon>
        <taxon>Pseudomonadati</taxon>
        <taxon>Pseudomonadota</taxon>
        <taxon>Gammaproteobacteria</taxon>
        <taxon>Cardiobacteriales</taxon>
        <taxon>Cardiobacteriaceae</taxon>
        <taxon>Suttonella</taxon>
    </lineage>
</organism>
<evidence type="ECO:0000256" key="8">
    <source>
        <dbReference type="ARBA" id="ARBA00023157"/>
    </source>
</evidence>
<evidence type="ECO:0000256" key="6">
    <source>
        <dbReference type="ARBA" id="ARBA00023002"/>
    </source>
</evidence>
<dbReference type="AlphaFoldDB" id="A0A380MTQ2"/>
<dbReference type="InterPro" id="IPR008926">
    <property type="entry name" value="RNR_R1-su_N"/>
</dbReference>
<dbReference type="PROSITE" id="PS51161">
    <property type="entry name" value="ATP_CONE"/>
    <property type="match status" value="1"/>
</dbReference>
<evidence type="ECO:0000256" key="5">
    <source>
        <dbReference type="ARBA" id="ARBA00022840"/>
    </source>
</evidence>
<feature type="domain" description="ATP-cone" evidence="12">
    <location>
        <begin position="7"/>
        <end position="97"/>
    </location>
</feature>
<dbReference type="PRINTS" id="PR01183">
    <property type="entry name" value="RIBORDTASEM1"/>
</dbReference>
<comment type="function">
    <text evidence="11">Provides the precursors necessary for DNA synthesis. Catalyzes the biosynthesis of deoxyribonucleotides from the corresponding ribonucleotides.</text>
</comment>
<evidence type="ECO:0000256" key="11">
    <source>
        <dbReference type="RuleBase" id="RU003410"/>
    </source>
</evidence>
<dbReference type="Pfam" id="PF02867">
    <property type="entry name" value="Ribonuc_red_lgC"/>
    <property type="match status" value="1"/>
</dbReference>
<evidence type="ECO:0000256" key="10">
    <source>
        <dbReference type="PROSITE-ProRule" id="PRU00492"/>
    </source>
</evidence>
<proteinExistence type="inferred from homology"/>
<dbReference type="UniPathway" id="UPA00326"/>
<dbReference type="PANTHER" id="PTHR11573">
    <property type="entry name" value="RIBONUCLEOSIDE-DIPHOSPHATE REDUCTASE LARGE CHAIN"/>
    <property type="match status" value="1"/>
</dbReference>
<dbReference type="InterPro" id="IPR000788">
    <property type="entry name" value="RNR_lg_C"/>
</dbReference>
<dbReference type="Pfam" id="PF03477">
    <property type="entry name" value="ATP-cone"/>
    <property type="match status" value="1"/>
</dbReference>
<evidence type="ECO:0000256" key="4">
    <source>
        <dbReference type="ARBA" id="ARBA00022741"/>
    </source>
</evidence>
<dbReference type="EC" id="1.17.4.1" evidence="2 11"/>
<gene>
    <name evidence="13" type="primary">nrdA</name>
    <name evidence="13" type="ORF">NCTC13337_01205</name>
</gene>
<evidence type="ECO:0000256" key="9">
    <source>
        <dbReference type="ARBA" id="ARBA00047754"/>
    </source>
</evidence>
<dbReference type="RefSeq" id="WP_072576160.1">
    <property type="nucleotide sequence ID" value="NZ_LWHB01000054.1"/>
</dbReference>
<dbReference type="GO" id="GO:0005971">
    <property type="term" value="C:ribonucleoside-diphosphate reductase complex"/>
    <property type="evidence" value="ECO:0007669"/>
    <property type="project" value="TreeGrafter"/>
</dbReference>
<dbReference type="InterPro" id="IPR013346">
    <property type="entry name" value="NrdE_NrdA_C"/>
</dbReference>
<reference evidence="13 14" key="1">
    <citation type="submission" date="2018-06" db="EMBL/GenBank/DDBJ databases">
        <authorList>
            <consortium name="Pathogen Informatics"/>
            <person name="Doyle S."/>
        </authorList>
    </citation>
    <scope>NUCLEOTIDE SEQUENCE [LARGE SCALE GENOMIC DNA]</scope>
    <source>
        <strain evidence="13 14">NCTC13337</strain>
    </source>
</reference>
<keyword evidence="14" id="KW-1185">Reference proteome</keyword>
<dbReference type="InterPro" id="IPR039718">
    <property type="entry name" value="Rrm1"/>
</dbReference>
<keyword evidence="8" id="KW-1015">Disulfide bond</keyword>
<keyword evidence="6 11" id="KW-0560">Oxidoreductase</keyword>
<dbReference type="SUPFAM" id="SSF48168">
    <property type="entry name" value="R1 subunit of ribonucleotide reductase, N-terminal domain"/>
    <property type="match status" value="1"/>
</dbReference>
<dbReference type="OrthoDB" id="9762933at2"/>
<evidence type="ECO:0000313" key="14">
    <source>
        <dbReference type="Proteomes" id="UP000254601"/>
    </source>
</evidence>
<keyword evidence="5 10" id="KW-0067">ATP-binding</keyword>
<keyword evidence="3" id="KW-0021">Allosteric enzyme</keyword>
<dbReference type="GO" id="GO:0005524">
    <property type="term" value="F:ATP binding"/>
    <property type="evidence" value="ECO:0007669"/>
    <property type="project" value="UniProtKB-UniRule"/>
</dbReference>
<dbReference type="PANTHER" id="PTHR11573:SF6">
    <property type="entry name" value="RIBONUCLEOSIDE-DIPHOSPHATE REDUCTASE LARGE SUBUNIT"/>
    <property type="match status" value="1"/>
</dbReference>
<dbReference type="PROSITE" id="PS00089">
    <property type="entry name" value="RIBORED_LARGE"/>
    <property type="match status" value="1"/>
</dbReference>
<keyword evidence="7 11" id="KW-0215">Deoxyribonucleotide synthesis</keyword>
<dbReference type="InterPro" id="IPR013509">
    <property type="entry name" value="RNR_lsu_N"/>
</dbReference>
<dbReference type="Gene3D" id="1.10.1650.20">
    <property type="match status" value="1"/>
</dbReference>
<dbReference type="GO" id="GO:0009263">
    <property type="term" value="P:deoxyribonucleotide biosynthetic process"/>
    <property type="evidence" value="ECO:0007669"/>
    <property type="project" value="UniProtKB-KW"/>
</dbReference>
<evidence type="ECO:0000259" key="12">
    <source>
        <dbReference type="PROSITE" id="PS51161"/>
    </source>
</evidence>
<dbReference type="FunFam" id="1.10.1650.20:FF:000001">
    <property type="entry name" value="Ribonucleoside-diphosphate reductase"/>
    <property type="match status" value="1"/>
</dbReference>
<accession>A0A380MTQ2</accession>
<evidence type="ECO:0000256" key="1">
    <source>
        <dbReference type="ARBA" id="ARBA00010406"/>
    </source>
</evidence>
<evidence type="ECO:0000256" key="7">
    <source>
        <dbReference type="ARBA" id="ARBA00023116"/>
    </source>
</evidence>
<keyword evidence="4 10" id="KW-0547">Nucleotide-binding</keyword>
<sequence>MSDSGTIQVTKRDGRKEKLDLDKIHRVVNWAAEGLRNVSVSQVEMRSHIQFYDGITTKAIHETLIKSAADLISEENPDYQYLAARLAIFHLRKIAFGQYEPPHLYAHVKKLTEAGKYDAHILQDYTPDEFEILNVHIDHDRDLKFAYAAVKQMEGKYLVQNRVTKEVYESPQFLYMLVGMCLFARYPKETRLDYVKRFYDAASTFLLSLPTPIMSGVRTPSRQFSSCVLIECGDSLDSINATTSAIVRYVSQRAGIGVNVGRIRAEGSAIRNGEARHTGCIPFYKLFQTAVKCCSQGGVRGGAATLFYPLWHYEAEALLVLKNNRGVEENRVRHMDYGVQVNRLLYTRLLKKGNITLFSPSDVPGLYEAFFADQTEFERLYEQYEQDDSIRKRVVPAVDLFSLMLQERAGTGRLYIQNVDHCNTHSPFNPALAPVRQSNLCMEIALPTKPLNDLHDPNGEIALCTLSAINLGAFERLEDIEPVAELIVRALDALLDYQDYPVEAARRATMNRRTLGVGVINYAYFLAKNGVRYSDGSGLALTHRAFEAIQYYLLKASNQLAKEYGACPAFNETTYAQGLLPIDTYKKELDSICQEPLHLDWEALRAQIKAHGLRNSTLTALMPSETSSQIANATNGIEPPRGYVSIKASKDGILKQVVPEFERLKHQYELLWQLPENKGYLELVGVMQKFVDQSISANTSYDPARFANGKVPMQQLIKDLLLTYKLGIKTLYYHNTRDGASDKQTDLVDECAGGACKI</sequence>
<evidence type="ECO:0000256" key="2">
    <source>
        <dbReference type="ARBA" id="ARBA00012274"/>
    </source>
</evidence>
<dbReference type="Gene3D" id="3.20.70.20">
    <property type="match status" value="1"/>
</dbReference>
<dbReference type="EMBL" id="UHIC01000001">
    <property type="protein sequence ID" value="SUO95303.1"/>
    <property type="molecule type" value="Genomic_DNA"/>
</dbReference>